<name>A0A934K7R7_9BACT</name>
<evidence type="ECO:0000256" key="2">
    <source>
        <dbReference type="ARBA" id="ARBA00022722"/>
    </source>
</evidence>
<feature type="binding site" evidence="12">
    <location>
        <position position="53"/>
    </location>
    <ligand>
        <name>Zn(2+)</name>
        <dbReference type="ChEBI" id="CHEBI:29105"/>
        <label>1</label>
        <note>catalytic</note>
    </ligand>
</feature>
<dbReference type="InterPro" id="IPR004613">
    <property type="entry name" value="RNase_J"/>
</dbReference>
<dbReference type="NCBIfam" id="TIGR00649">
    <property type="entry name" value="MG423"/>
    <property type="match status" value="1"/>
</dbReference>
<dbReference type="SMART" id="SM00849">
    <property type="entry name" value="Lactamase_B"/>
    <property type="match status" value="1"/>
</dbReference>
<dbReference type="Pfam" id="PF22505">
    <property type="entry name" value="RNase_J_b_CASP"/>
    <property type="match status" value="1"/>
</dbReference>
<reference evidence="14" key="1">
    <citation type="submission" date="2020-10" db="EMBL/GenBank/DDBJ databases">
        <title>Ca. Dormibacterota MAGs.</title>
        <authorList>
            <person name="Montgomery K."/>
        </authorList>
    </citation>
    <scope>NUCLEOTIDE SEQUENCE [LARGE SCALE GENOMIC DNA]</scope>
    <source>
        <strain evidence="14">SC8812_S17_10</strain>
    </source>
</reference>
<feature type="binding site" evidence="12">
    <location>
        <position position="56"/>
    </location>
    <ligand>
        <name>Zn(2+)</name>
        <dbReference type="ChEBI" id="CHEBI:29105"/>
        <label>1</label>
        <note>catalytic</note>
    </ligand>
</feature>
<protein>
    <recommendedName>
        <fullName evidence="9">Ribonuclease J</fullName>
        <shortName evidence="9">RNase J</shortName>
        <ecNumber evidence="9">3.1.-.-</ecNumber>
    </recommendedName>
</protein>
<dbReference type="InterPro" id="IPR041636">
    <property type="entry name" value="RNase_J_C"/>
</dbReference>
<evidence type="ECO:0000313" key="14">
    <source>
        <dbReference type="EMBL" id="MBJ7599905.1"/>
    </source>
</evidence>
<comment type="similarity">
    <text evidence="9">Belongs to the metallo-beta-lactamase superfamily. RNA-metabolizing metallo-beta-lactamase-like family. Bacterial RNase J subfamily.</text>
</comment>
<dbReference type="PROSITE" id="PS01292">
    <property type="entry name" value="UPF0036"/>
    <property type="match status" value="1"/>
</dbReference>
<keyword evidence="7 9" id="KW-0269">Exonuclease</keyword>
<keyword evidence="9" id="KW-0698">rRNA processing</keyword>
<dbReference type="InterPro" id="IPR036866">
    <property type="entry name" value="RibonucZ/Hydroxyglut_hydro"/>
</dbReference>
<evidence type="ECO:0000256" key="12">
    <source>
        <dbReference type="PIRSR" id="PIRSR004803-3"/>
    </source>
</evidence>
<evidence type="ECO:0000256" key="10">
    <source>
        <dbReference type="PIRSR" id="PIRSR004803-1"/>
    </source>
</evidence>
<feature type="binding site" evidence="12">
    <location>
        <position position="367"/>
    </location>
    <ligand>
        <name>Zn(2+)</name>
        <dbReference type="ChEBI" id="CHEBI:29105"/>
        <label>1</label>
        <note>catalytic</note>
    </ligand>
</feature>
<dbReference type="EC" id="3.1.-.-" evidence="9"/>
<evidence type="ECO:0000256" key="4">
    <source>
        <dbReference type="ARBA" id="ARBA00022759"/>
    </source>
</evidence>
<evidence type="ECO:0000256" key="9">
    <source>
        <dbReference type="HAMAP-Rule" id="MF_01491"/>
    </source>
</evidence>
<evidence type="ECO:0000256" key="11">
    <source>
        <dbReference type="PIRSR" id="PIRSR004803-2"/>
    </source>
</evidence>
<dbReference type="PANTHER" id="PTHR43694:SF1">
    <property type="entry name" value="RIBONUCLEASE J"/>
    <property type="match status" value="1"/>
</dbReference>
<keyword evidence="3 12" id="KW-0479">Metal-binding</keyword>
<dbReference type="PANTHER" id="PTHR43694">
    <property type="entry name" value="RIBONUCLEASE J"/>
    <property type="match status" value="1"/>
</dbReference>
<dbReference type="InterPro" id="IPR030854">
    <property type="entry name" value="RNase_J_bac"/>
</dbReference>
<sequence length="530" mass="58680">MWALEWEGHVLVVDAGLMFPHEEMLGVDLVLPDPAYLLDRSRKVLGVFLTHGHEDHIGGLPFLLRRLQVPVYGTALTLGLAKPRLREHRVLNEADLRTIRIGDRVQLGPFRVETIAVCHSIPDAVGLAIETPVGRVVYTGDFKLEQDPPLGRGTDVERLRRLGDEGVLLLLSDSTNAEREGHSGSERDLESAFRRIFQEAPTRIVVATFASNIHRIQQVITLAAEHGRRVAVAGRSLRNAFHTARELGYLTVPEGLTVRLAEANTVSRLVLLTAGSQGEPVSALSRFAARRHQAVNVEPGDWVVISARPIPGNERLVYHTINNLYRNGAGRVFYSEVGQVHVSGHAHRDELREMIDLVRPRFFIPVHGEYRQLHHHAELAMAAGIPSGNVLVIEDGRIVELTAESIRAGEQSVSGLVFVDGLGIGDVEQVVLRDRRQLASDGLVVATVVLDRDTGTVRSGPELIARGFMDPELSDDLMREARAEVVSAVRGAGPRPDLTLLQESIHESLLRLFWKRTRRRPMVIPLLSEL</sequence>
<dbReference type="GO" id="GO:0008270">
    <property type="term" value="F:zinc ion binding"/>
    <property type="evidence" value="ECO:0007669"/>
    <property type="project" value="InterPro"/>
</dbReference>
<dbReference type="Pfam" id="PF00753">
    <property type="entry name" value="Lactamase_B"/>
    <property type="match status" value="1"/>
</dbReference>
<accession>A0A934K7R7</accession>
<comment type="subcellular location">
    <subcellularLocation>
        <location evidence="9">Cytoplasm</location>
    </subcellularLocation>
</comment>
<keyword evidence="2 9" id="KW-0540">Nuclease</keyword>
<dbReference type="Gene3D" id="3.10.20.580">
    <property type="match status" value="1"/>
</dbReference>
<feature type="binding site" evidence="12">
    <location>
        <position position="26"/>
    </location>
    <ligand>
        <name>Ca(2+)</name>
        <dbReference type="ChEBI" id="CHEBI:29108"/>
    </ligand>
</feature>
<dbReference type="AlphaFoldDB" id="A0A934K7R7"/>
<keyword evidence="8 9" id="KW-0694">RNA-binding</keyword>
<comment type="cofactor">
    <cofactor evidence="12">
        <name>Ca(2+)</name>
        <dbReference type="ChEBI" id="CHEBI:29108"/>
    </cofactor>
    <text evidence="12">Binds 1 Ca(2+) cation per subunit. Seen in 1 crystal structure, it is not clear if it is physiologically important.</text>
</comment>
<dbReference type="SUPFAM" id="SSF56281">
    <property type="entry name" value="Metallo-hydrolase/oxidoreductase"/>
    <property type="match status" value="1"/>
</dbReference>
<keyword evidence="1 9" id="KW-0963">Cytoplasm</keyword>
<feature type="binding site" evidence="12">
    <location>
        <position position="420"/>
    </location>
    <ligand>
        <name>Ca(2+)</name>
        <dbReference type="ChEBI" id="CHEBI:29108"/>
    </ligand>
</feature>
<dbReference type="HAMAP" id="MF_01491">
    <property type="entry name" value="RNase_J_bact"/>
    <property type="match status" value="1"/>
</dbReference>
<dbReference type="Pfam" id="PF07521">
    <property type="entry name" value="RMMBL"/>
    <property type="match status" value="1"/>
</dbReference>
<feature type="binding site" evidence="12">
    <location>
        <position position="51"/>
    </location>
    <ligand>
        <name>Ca(2+)</name>
        <dbReference type="ChEBI" id="CHEBI:29108"/>
    </ligand>
</feature>
<keyword evidence="6 12" id="KW-0862">Zinc</keyword>
<evidence type="ECO:0000256" key="7">
    <source>
        <dbReference type="ARBA" id="ARBA00022839"/>
    </source>
</evidence>
<keyword evidence="4 9" id="KW-0255">Endonuclease</keyword>
<dbReference type="GO" id="GO:0004534">
    <property type="term" value="F:5'-3' RNA exonuclease activity"/>
    <property type="evidence" value="ECO:0007669"/>
    <property type="project" value="UniProtKB-UniRule"/>
</dbReference>
<dbReference type="PIRSF" id="PIRSF004803">
    <property type="entry name" value="RnjA"/>
    <property type="match status" value="1"/>
</dbReference>
<evidence type="ECO:0000256" key="3">
    <source>
        <dbReference type="ARBA" id="ARBA00022723"/>
    </source>
</evidence>
<feature type="binding site" evidence="12">
    <location>
        <position position="119"/>
    </location>
    <ligand>
        <name>Zn(2+)</name>
        <dbReference type="ChEBI" id="CHEBI:29105"/>
        <label>1</label>
        <note>catalytic</note>
    </ligand>
</feature>
<evidence type="ECO:0000256" key="6">
    <source>
        <dbReference type="ARBA" id="ARBA00022833"/>
    </source>
</evidence>
<feature type="active site" description="Proton acceptor" evidence="10">
    <location>
        <position position="345"/>
    </location>
</feature>
<keyword evidence="15" id="KW-1185">Reference proteome</keyword>
<dbReference type="Gene3D" id="3.60.15.10">
    <property type="entry name" value="Ribonuclease Z/Hydroxyacylglutathione hydrolase-like"/>
    <property type="match status" value="1"/>
</dbReference>
<keyword evidence="5 9" id="KW-0378">Hydrolase</keyword>
<comment type="subunit">
    <text evidence="9">Homodimer, may be a subunit of the RNA degradosome.</text>
</comment>
<keyword evidence="12" id="KW-0106">Calcium</keyword>
<dbReference type="GO" id="GO:0004521">
    <property type="term" value="F:RNA endonuclease activity"/>
    <property type="evidence" value="ECO:0007669"/>
    <property type="project" value="UniProtKB-UniRule"/>
</dbReference>
<comment type="function">
    <text evidence="9">An RNase that has 5'-3' exonuclease and possibly endonuclease activity. Involved in maturation of rRNA and in some organisms also mRNA maturation and/or decay.</text>
</comment>
<feature type="binding site" evidence="12">
    <location>
        <position position="55"/>
    </location>
    <ligand>
        <name>Zn(2+)</name>
        <dbReference type="ChEBI" id="CHEBI:29105"/>
        <label>1</label>
        <note>catalytic</note>
    </ligand>
</feature>
<dbReference type="GO" id="GO:0003723">
    <property type="term" value="F:RNA binding"/>
    <property type="evidence" value="ECO:0007669"/>
    <property type="project" value="UniProtKB-UniRule"/>
</dbReference>
<proteinExistence type="inferred from homology"/>
<dbReference type="InterPro" id="IPR055132">
    <property type="entry name" value="RNase_J_b_CASP"/>
</dbReference>
<feature type="active site" description="Proton donor" evidence="10">
    <location>
        <position position="173"/>
    </location>
</feature>
<feature type="domain" description="Metallo-beta-lactamase" evidence="13">
    <location>
        <begin position="1"/>
        <end position="193"/>
    </location>
</feature>
<dbReference type="EMBL" id="JAEKNR010000176">
    <property type="protein sequence ID" value="MBJ7599905.1"/>
    <property type="molecule type" value="Genomic_DNA"/>
</dbReference>
<dbReference type="InterPro" id="IPR042173">
    <property type="entry name" value="RNase_J_2"/>
</dbReference>
<feature type="binding site" evidence="12">
    <location>
        <position position="141"/>
    </location>
    <ligand>
        <name>Zn(2+)</name>
        <dbReference type="ChEBI" id="CHEBI:29105"/>
        <label>1</label>
        <note>catalytic</note>
    </ligand>
</feature>
<feature type="binding site" evidence="11">
    <location>
        <begin position="210"/>
        <end position="212"/>
    </location>
    <ligand>
        <name>substrate</name>
    </ligand>
</feature>
<dbReference type="CDD" id="cd07714">
    <property type="entry name" value="RNaseJ_MBL-fold"/>
    <property type="match status" value="1"/>
</dbReference>
<dbReference type="GO" id="GO:0006364">
    <property type="term" value="P:rRNA processing"/>
    <property type="evidence" value="ECO:0007669"/>
    <property type="project" value="UniProtKB-UniRule"/>
</dbReference>
<organism evidence="14 15">
    <name type="scientific">Candidatus Nephthysia bennettiae</name>
    <dbReference type="NCBI Taxonomy" id="3127016"/>
    <lineage>
        <taxon>Bacteria</taxon>
        <taxon>Bacillati</taxon>
        <taxon>Candidatus Dormiibacterota</taxon>
        <taxon>Candidatus Dormibacteria</taxon>
        <taxon>Candidatus Dormibacterales</taxon>
        <taxon>Candidatus Dormibacteraceae</taxon>
        <taxon>Candidatus Nephthysia</taxon>
    </lineage>
</organism>
<evidence type="ECO:0000313" key="15">
    <source>
        <dbReference type="Proteomes" id="UP000612893"/>
    </source>
</evidence>
<comment type="caution">
    <text evidence="14">The sequence shown here is derived from an EMBL/GenBank/DDBJ whole genome shotgun (WGS) entry which is preliminary data.</text>
</comment>
<dbReference type="InterPro" id="IPR011108">
    <property type="entry name" value="RMMBL"/>
</dbReference>
<feature type="binding site" evidence="9 11">
    <location>
        <begin position="341"/>
        <end position="345"/>
    </location>
    <ligand>
        <name>substrate</name>
    </ligand>
</feature>
<evidence type="ECO:0000259" key="13">
    <source>
        <dbReference type="SMART" id="SM00849"/>
    </source>
</evidence>
<evidence type="ECO:0000256" key="8">
    <source>
        <dbReference type="ARBA" id="ARBA00022884"/>
    </source>
</evidence>
<dbReference type="Proteomes" id="UP000612893">
    <property type="component" value="Unassembled WGS sequence"/>
</dbReference>
<evidence type="ECO:0000256" key="5">
    <source>
        <dbReference type="ARBA" id="ARBA00022801"/>
    </source>
</evidence>
<dbReference type="InterPro" id="IPR001279">
    <property type="entry name" value="Metallo-B-lactamas"/>
</dbReference>
<evidence type="ECO:0000256" key="1">
    <source>
        <dbReference type="ARBA" id="ARBA00022490"/>
    </source>
</evidence>
<feature type="binding site" evidence="12">
    <location>
        <position position="28"/>
    </location>
    <ligand>
        <name>Ca(2+)</name>
        <dbReference type="ChEBI" id="CHEBI:29108"/>
    </ligand>
</feature>
<dbReference type="InterPro" id="IPR001587">
    <property type="entry name" value="RNase_J_CS"/>
</dbReference>
<comment type="cofactor">
    <cofactor evidence="12">
        <name>Zn(2+)</name>
        <dbReference type="ChEBI" id="CHEBI:29105"/>
    </cofactor>
    <text evidence="12">Binds 2 Zn(2+) ions per subunit. It is not clear if Zn(2+) or Mg(2+) is physiologically important.</text>
</comment>
<dbReference type="GO" id="GO:0005737">
    <property type="term" value="C:cytoplasm"/>
    <property type="evidence" value="ECO:0007669"/>
    <property type="project" value="UniProtKB-SubCell"/>
</dbReference>
<dbReference type="Gene3D" id="3.40.50.10710">
    <property type="entry name" value="Metallo-hydrolase/oxidoreductase"/>
    <property type="match status" value="1"/>
</dbReference>
<gene>
    <name evidence="9" type="primary">rnj</name>
    <name evidence="14" type="ORF">JF922_17730</name>
</gene>
<dbReference type="Pfam" id="PF17770">
    <property type="entry name" value="RNase_J_C"/>
    <property type="match status" value="1"/>
</dbReference>